<dbReference type="PANTHER" id="PTHR16296:SF2">
    <property type="entry name" value="TRANSMEMBRANE PROTEIN 126A"/>
    <property type="match status" value="1"/>
</dbReference>
<evidence type="ECO:0000256" key="3">
    <source>
        <dbReference type="ARBA" id="ARBA00022989"/>
    </source>
</evidence>
<dbReference type="PANTHER" id="PTHR16296">
    <property type="entry name" value="UNCHARACTERIZED HYPOTHALAMUS PROTEIN HT007"/>
    <property type="match status" value="1"/>
</dbReference>
<keyword evidence="4" id="KW-0496">Mitochondrion</keyword>
<comment type="caution">
    <text evidence="7">The sequence shown here is derived from an EMBL/GenBank/DDBJ whole genome shotgun (WGS) entry which is preliminary data.</text>
</comment>
<keyword evidence="8" id="KW-1185">Reference proteome</keyword>
<proteinExistence type="predicted"/>
<reference evidence="7 8" key="1">
    <citation type="submission" date="2024-09" db="EMBL/GenBank/DDBJ databases">
        <title>A chromosome-level genome assembly of Gray's grenadier anchovy, Coilia grayii.</title>
        <authorList>
            <person name="Fu Z."/>
        </authorList>
    </citation>
    <scope>NUCLEOTIDE SEQUENCE [LARGE SCALE GENOMIC DNA]</scope>
    <source>
        <strain evidence="7">G4</strain>
        <tissue evidence="7">Muscle</tissue>
    </source>
</reference>
<dbReference type="InterPro" id="IPR009801">
    <property type="entry name" value="TMEM126"/>
</dbReference>
<keyword evidence="5 6" id="KW-0472">Membrane</keyword>
<evidence type="ECO:0000313" key="8">
    <source>
        <dbReference type="Proteomes" id="UP001591681"/>
    </source>
</evidence>
<gene>
    <name evidence="7" type="ORF">ACEWY4_009527</name>
</gene>
<feature type="transmembrane region" description="Helical" evidence="6">
    <location>
        <begin position="109"/>
        <end position="137"/>
    </location>
</feature>
<sequence>MATDEPGGQTMSKHLYLEMISKHFEKLPENDRNFFSYGPMYLGGNAGLAGLVANSFWRRALNVTQGHIVSSLPMATLPFLTTVALYNVAVSSPLIMGDVNCPTCVVTRGFLVGVVGGGVYPLLLALPVSAGLAARYNTAPMPERGNIMRHWIKVSRPIVKRMAFVFVLQGFFGSYLASRHFDTYLKLLKLMDISYEDLRD</sequence>
<dbReference type="AlphaFoldDB" id="A0ABD1K6R8"/>
<evidence type="ECO:0000256" key="5">
    <source>
        <dbReference type="ARBA" id="ARBA00023136"/>
    </source>
</evidence>
<dbReference type="Pfam" id="PF07114">
    <property type="entry name" value="TMEM126"/>
    <property type="match status" value="1"/>
</dbReference>
<keyword evidence="2 6" id="KW-0812">Transmembrane</keyword>
<feature type="transmembrane region" description="Helical" evidence="6">
    <location>
        <begin position="69"/>
        <end position="89"/>
    </location>
</feature>
<dbReference type="GO" id="GO:0031966">
    <property type="term" value="C:mitochondrial membrane"/>
    <property type="evidence" value="ECO:0007669"/>
    <property type="project" value="UniProtKB-SubCell"/>
</dbReference>
<keyword evidence="3 6" id="KW-1133">Transmembrane helix</keyword>
<evidence type="ECO:0000256" key="6">
    <source>
        <dbReference type="SAM" id="Phobius"/>
    </source>
</evidence>
<organism evidence="7 8">
    <name type="scientific">Coilia grayii</name>
    <name type="common">Gray's grenadier anchovy</name>
    <dbReference type="NCBI Taxonomy" id="363190"/>
    <lineage>
        <taxon>Eukaryota</taxon>
        <taxon>Metazoa</taxon>
        <taxon>Chordata</taxon>
        <taxon>Craniata</taxon>
        <taxon>Vertebrata</taxon>
        <taxon>Euteleostomi</taxon>
        <taxon>Actinopterygii</taxon>
        <taxon>Neopterygii</taxon>
        <taxon>Teleostei</taxon>
        <taxon>Clupei</taxon>
        <taxon>Clupeiformes</taxon>
        <taxon>Clupeoidei</taxon>
        <taxon>Engraulidae</taxon>
        <taxon>Coilinae</taxon>
        <taxon>Coilia</taxon>
    </lineage>
</organism>
<evidence type="ECO:0008006" key="9">
    <source>
        <dbReference type="Google" id="ProtNLM"/>
    </source>
</evidence>
<feature type="transmembrane region" description="Helical" evidence="6">
    <location>
        <begin position="34"/>
        <end position="57"/>
    </location>
</feature>
<name>A0ABD1K6R8_9TELE</name>
<dbReference type="EMBL" id="JBHFQA010000008">
    <property type="protein sequence ID" value="KAL2094808.1"/>
    <property type="molecule type" value="Genomic_DNA"/>
</dbReference>
<protein>
    <recommendedName>
        <fullName evidence="9">Transmembrane protein 126A</fullName>
    </recommendedName>
</protein>
<evidence type="ECO:0000256" key="1">
    <source>
        <dbReference type="ARBA" id="ARBA00004225"/>
    </source>
</evidence>
<evidence type="ECO:0000313" key="7">
    <source>
        <dbReference type="EMBL" id="KAL2094808.1"/>
    </source>
</evidence>
<accession>A0ABD1K6R8</accession>
<evidence type="ECO:0000256" key="2">
    <source>
        <dbReference type="ARBA" id="ARBA00022692"/>
    </source>
</evidence>
<dbReference type="Proteomes" id="UP001591681">
    <property type="component" value="Unassembled WGS sequence"/>
</dbReference>
<feature type="transmembrane region" description="Helical" evidence="6">
    <location>
        <begin position="158"/>
        <end position="177"/>
    </location>
</feature>
<evidence type="ECO:0000256" key="4">
    <source>
        <dbReference type="ARBA" id="ARBA00023128"/>
    </source>
</evidence>
<comment type="subcellular location">
    <subcellularLocation>
        <location evidence="1">Mitochondrion membrane</location>
        <topology evidence="1">Multi-pass membrane protein</topology>
    </subcellularLocation>
</comment>